<dbReference type="RefSeq" id="WP_124027961.1">
    <property type="nucleotide sequence ID" value="NZ_JBHRSN010000006.1"/>
</dbReference>
<dbReference type="OrthoDB" id="6184930at2"/>
<evidence type="ECO:0000313" key="1">
    <source>
        <dbReference type="EMBL" id="RPJ66604.1"/>
    </source>
</evidence>
<dbReference type="AlphaFoldDB" id="A0A3N5Z7E9"/>
<accession>A0A3N5Z7E9</accession>
<gene>
    <name evidence="1" type="ORF">DRW07_11010</name>
</gene>
<evidence type="ECO:0000313" key="2">
    <source>
        <dbReference type="Proteomes" id="UP000275281"/>
    </source>
</evidence>
<comment type="caution">
    <text evidence="1">The sequence shown here is derived from an EMBL/GenBank/DDBJ whole genome shotgun (WGS) entry which is preliminary data.</text>
</comment>
<reference evidence="1 2" key="1">
    <citation type="submission" date="2018-11" db="EMBL/GenBank/DDBJ databases">
        <authorList>
            <person name="Ye M.-Q."/>
            <person name="Du Z.-J."/>
        </authorList>
    </citation>
    <scope>NUCLEOTIDE SEQUENCE [LARGE SCALE GENOMIC DNA]</scope>
    <source>
        <strain evidence="1 2">U0105</strain>
    </source>
</reference>
<dbReference type="EMBL" id="RPOK01000003">
    <property type="protein sequence ID" value="RPJ66604.1"/>
    <property type="molecule type" value="Genomic_DNA"/>
</dbReference>
<proteinExistence type="predicted"/>
<name>A0A3N5Z7E9_9ALTE</name>
<protein>
    <submittedName>
        <fullName evidence="1">Uncharacterized protein</fullName>
    </submittedName>
</protein>
<dbReference type="Proteomes" id="UP000275281">
    <property type="component" value="Unassembled WGS sequence"/>
</dbReference>
<sequence length="145" mass="16635">MEPDGILISIFRYFYKKRKAGPLEPKKPLVKWLPKYVVRVPLGTKVTSSSKPVDELESMLESFGFTFKYATKTQLYFTRGKSWGDFSISLIRIHLIFDTPLVENTLMTIEMADMCFVDTGDLWKLSTELSTYFSEQADLNTLPAS</sequence>
<keyword evidence="2" id="KW-1185">Reference proteome</keyword>
<organism evidence="1 2">
    <name type="scientific">Alteromonas sediminis</name>
    <dbReference type="NCBI Taxonomy" id="2259342"/>
    <lineage>
        <taxon>Bacteria</taxon>
        <taxon>Pseudomonadati</taxon>
        <taxon>Pseudomonadota</taxon>
        <taxon>Gammaproteobacteria</taxon>
        <taxon>Alteromonadales</taxon>
        <taxon>Alteromonadaceae</taxon>
        <taxon>Alteromonas/Salinimonas group</taxon>
        <taxon>Alteromonas</taxon>
    </lineage>
</organism>